<comment type="caution">
    <text evidence="2">The sequence shown here is derived from an EMBL/GenBank/DDBJ whole genome shotgun (WGS) entry which is preliminary data.</text>
</comment>
<dbReference type="Proteomes" id="UP000250831">
    <property type="component" value="Unassembled WGS sequence"/>
</dbReference>
<gene>
    <name evidence="2" type="ORF">DCO56_10530</name>
</gene>
<dbReference type="RefSeq" id="WP_108633682.1">
    <property type="nucleotide sequence ID" value="NZ_QCXX01000002.1"/>
</dbReference>
<evidence type="ECO:0000313" key="3">
    <source>
        <dbReference type="Proteomes" id="UP000250831"/>
    </source>
</evidence>
<protein>
    <submittedName>
        <fullName evidence="2">Uncharacterized protein</fullName>
    </submittedName>
</protein>
<feature type="chain" id="PRO_5016735263" evidence="1">
    <location>
        <begin position="20"/>
        <end position="502"/>
    </location>
</feature>
<dbReference type="AlphaFoldDB" id="A0A363NX23"/>
<evidence type="ECO:0000256" key="1">
    <source>
        <dbReference type="SAM" id="SignalP"/>
    </source>
</evidence>
<evidence type="ECO:0000313" key="2">
    <source>
        <dbReference type="EMBL" id="PUV25349.1"/>
    </source>
</evidence>
<accession>A0A363NX23</accession>
<sequence>MKKVIAIMLFLLFVQAALRASECYHYHTKTTYKIVHVKGSPFLEITVMDPNGISMEHQRCISMLQVGNDVKMINRNGDNMLLMDDDAYYLLASEFSDVNQVTPVKIADRKDVQATFDADLLYMHGKWFSFSFDPYAKKITKTATKLFPDKPIVLAQFQNRRYLLKDDKHIYCYEGTQLTAEIIEGLNPATIQCLKLENNEDKYLLTDGNTAYIYDVSIFEQMDVTESLLSLDLKRPFTVKEVARNWLNSFVDFNDGNIWCYISAGLDLQDGTTAYLYPVKARWLNEQHEFINKEGKIYYNGWDLINDQPPMNLKAVAQPRLLEITASGFYFDGTAFYKDQDGEGTLEPVTWLNKDSKFVNGVYSYQKGIPNFFDDGRQLVFDDNNTLAKKRTIAHQSVLKDLKLAYAYDDKLLIENKEIPNSADRESMELLGSTVDVIEGCDGGRGQIPVVIEYNYFFRDKNHIYGYHSGDQALTLIKTVVPHTIEKDNYEQLRELKKKMLD</sequence>
<keyword evidence="1" id="KW-0732">Signal</keyword>
<feature type="signal peptide" evidence="1">
    <location>
        <begin position="1"/>
        <end position="19"/>
    </location>
</feature>
<dbReference type="EMBL" id="QCXX01000002">
    <property type="protein sequence ID" value="PUV25349.1"/>
    <property type="molecule type" value="Genomic_DNA"/>
</dbReference>
<dbReference type="OrthoDB" id="1148284at2"/>
<name>A0A363NX23_9SPHI</name>
<organism evidence="2 3">
    <name type="scientific">Sphingobacterium athyrii</name>
    <dbReference type="NCBI Taxonomy" id="2152717"/>
    <lineage>
        <taxon>Bacteria</taxon>
        <taxon>Pseudomonadati</taxon>
        <taxon>Bacteroidota</taxon>
        <taxon>Sphingobacteriia</taxon>
        <taxon>Sphingobacteriales</taxon>
        <taxon>Sphingobacteriaceae</taxon>
        <taxon>Sphingobacterium</taxon>
    </lineage>
</organism>
<proteinExistence type="predicted"/>
<keyword evidence="3" id="KW-1185">Reference proteome</keyword>
<reference evidence="2 3" key="1">
    <citation type="submission" date="2018-04" db="EMBL/GenBank/DDBJ databases">
        <title>Sphingobacterium sp. M46 Genome.</title>
        <authorList>
            <person name="Cheng J."/>
            <person name="Li Y."/>
        </authorList>
    </citation>
    <scope>NUCLEOTIDE SEQUENCE [LARGE SCALE GENOMIC DNA]</scope>
    <source>
        <strain evidence="2 3">M46</strain>
    </source>
</reference>